<gene>
    <name evidence="1" type="ORF">CSC94_18850</name>
</gene>
<protein>
    <recommendedName>
        <fullName evidence="3">Twin-arginine translocation signal domain-containing protein</fullName>
    </recommendedName>
</protein>
<keyword evidence="2" id="KW-1185">Reference proteome</keyword>
<evidence type="ECO:0000313" key="1">
    <source>
        <dbReference type="EMBL" id="PHP65421.1"/>
    </source>
</evidence>
<proteinExistence type="predicted"/>
<dbReference type="RefSeq" id="WP_099307935.1">
    <property type="nucleotide sequence ID" value="NZ_PDVP01000015.1"/>
</dbReference>
<sequence>MITRRTILKTSLAAGAAATNLPLPDLAQSGLSWE</sequence>
<reference evidence="1 2" key="1">
    <citation type="submission" date="2017-10" db="EMBL/GenBank/DDBJ databases">
        <title>Sedimentibacterium mangrovi gen. nov., sp. nov., a novel member of family Phyllobacteriacea isolated from mangrove sediment.</title>
        <authorList>
            <person name="Liao H."/>
            <person name="Tian Y."/>
        </authorList>
    </citation>
    <scope>NUCLEOTIDE SEQUENCE [LARGE SCALE GENOMIC DNA]</scope>
    <source>
        <strain evidence="1 2">X9-2-2</strain>
    </source>
</reference>
<accession>A0A2G1QIZ0</accession>
<dbReference type="Proteomes" id="UP000221168">
    <property type="component" value="Unassembled WGS sequence"/>
</dbReference>
<dbReference type="InterPro" id="IPR006311">
    <property type="entry name" value="TAT_signal"/>
</dbReference>
<name>A0A2G1QIZ0_9HYPH</name>
<dbReference type="NCBIfam" id="TIGR01409">
    <property type="entry name" value="TAT_signal_seq"/>
    <property type="match status" value="1"/>
</dbReference>
<dbReference type="EMBL" id="PDVP01000015">
    <property type="protein sequence ID" value="PHP65421.1"/>
    <property type="molecule type" value="Genomic_DNA"/>
</dbReference>
<organism evidence="1 2">
    <name type="scientific">Zhengella mangrovi</name>
    <dbReference type="NCBI Taxonomy" id="1982044"/>
    <lineage>
        <taxon>Bacteria</taxon>
        <taxon>Pseudomonadati</taxon>
        <taxon>Pseudomonadota</taxon>
        <taxon>Alphaproteobacteria</taxon>
        <taxon>Hyphomicrobiales</taxon>
        <taxon>Notoacmeibacteraceae</taxon>
        <taxon>Zhengella</taxon>
    </lineage>
</organism>
<comment type="caution">
    <text evidence="1">The sequence shown here is derived from an EMBL/GenBank/DDBJ whole genome shotgun (WGS) entry which is preliminary data.</text>
</comment>
<evidence type="ECO:0000313" key="2">
    <source>
        <dbReference type="Proteomes" id="UP000221168"/>
    </source>
</evidence>
<dbReference type="InterPro" id="IPR019546">
    <property type="entry name" value="TAT_signal_bac_arc"/>
</dbReference>
<dbReference type="PROSITE" id="PS51318">
    <property type="entry name" value="TAT"/>
    <property type="match status" value="1"/>
</dbReference>
<evidence type="ECO:0008006" key="3">
    <source>
        <dbReference type="Google" id="ProtNLM"/>
    </source>
</evidence>
<dbReference type="AlphaFoldDB" id="A0A2G1QIZ0"/>
<dbReference type="Pfam" id="PF10518">
    <property type="entry name" value="TAT_signal"/>
    <property type="match status" value="1"/>
</dbReference>